<evidence type="ECO:0000313" key="2">
    <source>
        <dbReference type="Proteomes" id="UP000006310"/>
    </source>
</evidence>
<dbReference type="AlphaFoldDB" id="J7S333"/>
<dbReference type="HOGENOM" id="CLU_1019647_0_0_1"/>
<dbReference type="EMBL" id="HE978315">
    <property type="protein sequence ID" value="CCK68459.1"/>
    <property type="molecule type" value="Genomic_DNA"/>
</dbReference>
<dbReference type="RefSeq" id="XP_022462705.1">
    <property type="nucleotide sequence ID" value="XM_022611280.1"/>
</dbReference>
<dbReference type="GeneID" id="34524109"/>
<dbReference type="Proteomes" id="UP000006310">
    <property type="component" value="Chromosome 2"/>
</dbReference>
<name>J7S333_HUIN7</name>
<evidence type="ECO:0000313" key="1">
    <source>
        <dbReference type="EMBL" id="CCK68459.1"/>
    </source>
</evidence>
<sequence>MNVRHTWCVFHEQTSEFPPKYPLHTQKEYAQLVSPFLYYDSVAHMLSHATGLSKPVPVFDLWIGLQITGEFKQTYAQYWSEIVTDARYAKYFAFLVQLAAFNYQKTTDERSVFISVEDLRRVLHAVQAWIMFAAQYPKTLHDNEDISNVFTGKRSQAWVSLTKTHSLLCDQLKRESKVVKDLGPFQCTVGDKKLSNEYLVELYSDHQREFNNAMRDPRELFNNVLTVDFLARRLLRDRTIDVSEDQGTVDSSTLCRKHRGRCAPVQEASSICS</sequence>
<gene>
    <name evidence="1" type="primary">KNAG0B00105</name>
    <name evidence="1" type="ordered locus">KNAG_0B00105</name>
</gene>
<accession>J7S333</accession>
<reference evidence="1 2" key="1">
    <citation type="journal article" date="2011" name="Proc. Natl. Acad. Sci. U.S.A.">
        <title>Evolutionary erosion of yeast sex chromosomes by mating-type switching accidents.</title>
        <authorList>
            <person name="Gordon J.L."/>
            <person name="Armisen D."/>
            <person name="Proux-Wera E."/>
            <person name="Oheigeartaigh S.S."/>
            <person name="Byrne K.P."/>
            <person name="Wolfe K.H."/>
        </authorList>
    </citation>
    <scope>NUCLEOTIDE SEQUENCE [LARGE SCALE GENOMIC DNA]</scope>
    <source>
        <strain evidence="2">ATCC MYA-139 / BCRC 22969 / CBS 8797 / CCRC 22969 / KCTC 17520 / NBRC 10181 / NCYC 3082</strain>
    </source>
</reference>
<keyword evidence="2" id="KW-1185">Reference proteome</keyword>
<organism evidence="1 2">
    <name type="scientific">Huiozyma naganishii (strain ATCC MYA-139 / BCRC 22969 / CBS 8797 / KCTC 17520 / NBRC 10181 / NCYC 3082 / Yp74L-3)</name>
    <name type="common">Yeast</name>
    <name type="synonym">Kazachstania naganishii</name>
    <dbReference type="NCBI Taxonomy" id="1071383"/>
    <lineage>
        <taxon>Eukaryota</taxon>
        <taxon>Fungi</taxon>
        <taxon>Dikarya</taxon>
        <taxon>Ascomycota</taxon>
        <taxon>Saccharomycotina</taxon>
        <taxon>Saccharomycetes</taxon>
        <taxon>Saccharomycetales</taxon>
        <taxon>Saccharomycetaceae</taxon>
        <taxon>Huiozyma</taxon>
    </lineage>
</organism>
<proteinExistence type="predicted"/>
<protein>
    <submittedName>
        <fullName evidence="1">Uncharacterized protein</fullName>
    </submittedName>
</protein>
<reference evidence="2" key="2">
    <citation type="submission" date="2012-08" db="EMBL/GenBank/DDBJ databases">
        <title>Genome sequence of Kazachstania naganishii.</title>
        <authorList>
            <person name="Gordon J.L."/>
            <person name="Armisen D."/>
            <person name="Proux-Wera E."/>
            <person name="OhEigeartaigh S.S."/>
            <person name="Byrne K.P."/>
            <person name="Wolfe K.H."/>
        </authorList>
    </citation>
    <scope>NUCLEOTIDE SEQUENCE [LARGE SCALE GENOMIC DNA]</scope>
    <source>
        <strain evidence="2">ATCC MYA-139 / BCRC 22969 / CBS 8797 / CCRC 22969 / KCTC 17520 / NBRC 10181 / NCYC 3082</strain>
    </source>
</reference>
<dbReference type="KEGG" id="kng:KNAG_0B00105"/>